<dbReference type="OrthoDB" id="1454647at2"/>
<dbReference type="EMBL" id="SLWB01000015">
    <property type="protein sequence ID" value="TCN63697.1"/>
    <property type="molecule type" value="Genomic_DNA"/>
</dbReference>
<evidence type="ECO:0000256" key="1">
    <source>
        <dbReference type="SAM" id="Phobius"/>
    </source>
</evidence>
<accession>A0A4R2E7R9</accession>
<sequence length="231" mass="25994">MESKKEWYNTTWLVILLCIVFFPVGLYAIWKSEVIAKGWKIAYTIVLAIVLIANIGGNDSAKASNENNVAVVDTLATTNEGDSTTTTTPNNWNYSQEFDEMNSSTSYFAWSESTNTLDFQFPYEGGSSFTLTVRKNASGTNVYLKVSKGQFMTSVMGEESLRIKFDEEKPQSFSYSSAADGSSDIIFINSESRLINKLKTAKKIIIETTFYNEGKQKVYFNVEGLDWKHKI</sequence>
<dbReference type="AlphaFoldDB" id="A0A4R2E7R9"/>
<dbReference type="Proteomes" id="UP000294830">
    <property type="component" value="Unassembled WGS sequence"/>
</dbReference>
<evidence type="ECO:0000313" key="2">
    <source>
        <dbReference type="EMBL" id="TCN63697.1"/>
    </source>
</evidence>
<reference evidence="2 3" key="1">
    <citation type="submission" date="2019-03" db="EMBL/GenBank/DDBJ databases">
        <title>Genomic Encyclopedia of Archaeal and Bacterial Type Strains, Phase II (KMG-II): from individual species to whole genera.</title>
        <authorList>
            <person name="Goeker M."/>
        </authorList>
    </citation>
    <scope>NUCLEOTIDE SEQUENCE [LARGE SCALE GENOMIC DNA]</scope>
    <source>
        <strain evidence="2 3">RL-C</strain>
    </source>
</reference>
<evidence type="ECO:0000313" key="3">
    <source>
        <dbReference type="Proteomes" id="UP000294830"/>
    </source>
</evidence>
<keyword evidence="1" id="KW-0812">Transmembrane</keyword>
<proteinExistence type="predicted"/>
<protein>
    <submittedName>
        <fullName evidence="2">Uncharacterized protein</fullName>
    </submittedName>
</protein>
<organism evidence="2 3">
    <name type="scientific">Acetobacteroides hydrogenigenes</name>
    <dbReference type="NCBI Taxonomy" id="979970"/>
    <lineage>
        <taxon>Bacteria</taxon>
        <taxon>Pseudomonadati</taxon>
        <taxon>Bacteroidota</taxon>
        <taxon>Bacteroidia</taxon>
        <taxon>Bacteroidales</taxon>
        <taxon>Rikenellaceae</taxon>
        <taxon>Acetobacteroides</taxon>
    </lineage>
</organism>
<feature type="transmembrane region" description="Helical" evidence="1">
    <location>
        <begin position="12"/>
        <end position="29"/>
    </location>
</feature>
<feature type="transmembrane region" description="Helical" evidence="1">
    <location>
        <begin position="41"/>
        <end position="57"/>
    </location>
</feature>
<gene>
    <name evidence="2" type="ORF">CLV25_11547</name>
</gene>
<keyword evidence="3" id="KW-1185">Reference proteome</keyword>
<name>A0A4R2E7R9_9BACT</name>
<keyword evidence="1" id="KW-1133">Transmembrane helix</keyword>
<dbReference type="RefSeq" id="WP_131840135.1">
    <property type="nucleotide sequence ID" value="NZ_SLWB01000015.1"/>
</dbReference>
<keyword evidence="1" id="KW-0472">Membrane</keyword>
<comment type="caution">
    <text evidence="2">The sequence shown here is derived from an EMBL/GenBank/DDBJ whole genome shotgun (WGS) entry which is preliminary data.</text>
</comment>